<dbReference type="SUPFAM" id="SSF143990">
    <property type="entry name" value="YbiA-like"/>
    <property type="match status" value="1"/>
</dbReference>
<dbReference type="OrthoDB" id="206452at2759"/>
<reference evidence="3" key="1">
    <citation type="journal article" date="2018" name="Nat. Microbiol.">
        <title>Leveraging single-cell genomics to expand the fungal tree of life.</title>
        <authorList>
            <person name="Ahrendt S.R."/>
            <person name="Quandt C.A."/>
            <person name="Ciobanu D."/>
            <person name="Clum A."/>
            <person name="Salamov A."/>
            <person name="Andreopoulos B."/>
            <person name="Cheng J.F."/>
            <person name="Woyke T."/>
            <person name="Pelin A."/>
            <person name="Henrissat B."/>
            <person name="Reynolds N.K."/>
            <person name="Benny G.L."/>
            <person name="Smith M.E."/>
            <person name="James T.Y."/>
            <person name="Grigoriev I.V."/>
        </authorList>
    </citation>
    <scope>NUCLEOTIDE SEQUENCE [LARGE SCALE GENOMIC DNA]</scope>
</reference>
<feature type="non-terminal residue" evidence="2">
    <location>
        <position position="150"/>
    </location>
</feature>
<protein>
    <recommendedName>
        <fullName evidence="1">NADAR domain-containing protein</fullName>
    </recommendedName>
</protein>
<keyword evidence="3" id="KW-1185">Reference proteome</keyword>
<evidence type="ECO:0000259" key="1">
    <source>
        <dbReference type="Pfam" id="PF08719"/>
    </source>
</evidence>
<dbReference type="Proteomes" id="UP000267251">
    <property type="component" value="Unassembled WGS sequence"/>
</dbReference>
<gene>
    <name evidence="2" type="ORF">BJ684DRAFT_3234</name>
</gene>
<evidence type="ECO:0000313" key="3">
    <source>
        <dbReference type="Proteomes" id="UP000267251"/>
    </source>
</evidence>
<dbReference type="CDD" id="cd15457">
    <property type="entry name" value="NADAR"/>
    <property type="match status" value="1"/>
</dbReference>
<dbReference type="EMBL" id="KZ987763">
    <property type="protein sequence ID" value="RKP15050.1"/>
    <property type="molecule type" value="Genomic_DNA"/>
</dbReference>
<name>A0A4P9YAE7_9FUNG</name>
<dbReference type="InterPro" id="IPR012816">
    <property type="entry name" value="NADAR"/>
</dbReference>
<evidence type="ECO:0000313" key="2">
    <source>
        <dbReference type="EMBL" id="RKP15050.1"/>
    </source>
</evidence>
<feature type="domain" description="NADAR" evidence="1">
    <location>
        <begin position="5"/>
        <end position="150"/>
    </location>
</feature>
<proteinExistence type="predicted"/>
<sequence length="150" mass="17645">RVIDFYHREAPFYEFCNFYASPVCIADRTWPTTEHYFQASKFQDKTLQRRVQQCASPREAFNMARSMFNQVRPDWEHGSKEDREPIKERVMYQALKAKFTQHPRLLVLLLSTGNCLIREHTPNDTYWGDGGGNNAESGKNRLGVLLMRLR</sequence>
<dbReference type="AlphaFoldDB" id="A0A4P9YAE7"/>
<dbReference type="InterPro" id="IPR037238">
    <property type="entry name" value="YbiA-like_sf"/>
</dbReference>
<dbReference type="NCBIfam" id="TIGR02464">
    <property type="entry name" value="ribofla_fusion"/>
    <property type="match status" value="1"/>
</dbReference>
<organism evidence="2 3">
    <name type="scientific">Piptocephalis cylindrospora</name>
    <dbReference type="NCBI Taxonomy" id="1907219"/>
    <lineage>
        <taxon>Eukaryota</taxon>
        <taxon>Fungi</taxon>
        <taxon>Fungi incertae sedis</taxon>
        <taxon>Zoopagomycota</taxon>
        <taxon>Zoopagomycotina</taxon>
        <taxon>Zoopagomycetes</taxon>
        <taxon>Zoopagales</taxon>
        <taxon>Piptocephalidaceae</taxon>
        <taxon>Piptocephalis</taxon>
    </lineage>
</organism>
<dbReference type="Pfam" id="PF08719">
    <property type="entry name" value="NADAR"/>
    <property type="match status" value="1"/>
</dbReference>
<accession>A0A4P9YAE7</accession>
<dbReference type="Gene3D" id="1.10.357.40">
    <property type="entry name" value="YbiA-like"/>
    <property type="match status" value="1"/>
</dbReference>
<feature type="non-terminal residue" evidence="2">
    <location>
        <position position="1"/>
    </location>
</feature>